<proteinExistence type="predicted"/>
<accession>A0ACB8RJX6</accession>
<comment type="caution">
    <text evidence="1">The sequence shown here is derived from an EMBL/GenBank/DDBJ whole genome shotgun (WGS) entry which is preliminary data.</text>
</comment>
<reference evidence="1" key="2">
    <citation type="journal article" date="2022" name="New Phytol.">
        <title>Evolutionary transition to the ectomycorrhizal habit in the genomes of a hyperdiverse lineage of mushroom-forming fungi.</title>
        <authorList>
            <person name="Looney B."/>
            <person name="Miyauchi S."/>
            <person name="Morin E."/>
            <person name="Drula E."/>
            <person name="Courty P.E."/>
            <person name="Kohler A."/>
            <person name="Kuo A."/>
            <person name="LaButti K."/>
            <person name="Pangilinan J."/>
            <person name="Lipzen A."/>
            <person name="Riley R."/>
            <person name="Andreopoulos W."/>
            <person name="He G."/>
            <person name="Johnson J."/>
            <person name="Nolan M."/>
            <person name="Tritt A."/>
            <person name="Barry K.W."/>
            <person name="Grigoriev I.V."/>
            <person name="Nagy L.G."/>
            <person name="Hibbett D."/>
            <person name="Henrissat B."/>
            <person name="Matheny P.B."/>
            <person name="Labbe J."/>
            <person name="Martin F.M."/>
        </authorList>
    </citation>
    <scope>NUCLEOTIDE SEQUENCE</scope>
    <source>
        <strain evidence="1">FP105234-sp</strain>
    </source>
</reference>
<gene>
    <name evidence="1" type="ORF">FA95DRAFT_1574752</name>
</gene>
<evidence type="ECO:0000313" key="1">
    <source>
        <dbReference type="EMBL" id="KAI0044016.1"/>
    </source>
</evidence>
<name>A0ACB8RJX6_9AGAM</name>
<reference evidence="1" key="1">
    <citation type="submission" date="2021-02" db="EMBL/GenBank/DDBJ databases">
        <authorList>
            <consortium name="DOE Joint Genome Institute"/>
            <person name="Ahrendt S."/>
            <person name="Looney B.P."/>
            <person name="Miyauchi S."/>
            <person name="Morin E."/>
            <person name="Drula E."/>
            <person name="Courty P.E."/>
            <person name="Chicoki N."/>
            <person name="Fauchery L."/>
            <person name="Kohler A."/>
            <person name="Kuo A."/>
            <person name="Labutti K."/>
            <person name="Pangilinan J."/>
            <person name="Lipzen A."/>
            <person name="Riley R."/>
            <person name="Andreopoulos W."/>
            <person name="He G."/>
            <person name="Johnson J."/>
            <person name="Barry K.W."/>
            <person name="Grigoriev I.V."/>
            <person name="Nagy L."/>
            <person name="Hibbett D."/>
            <person name="Henrissat B."/>
            <person name="Matheny P.B."/>
            <person name="Labbe J."/>
            <person name="Martin F."/>
        </authorList>
    </citation>
    <scope>NUCLEOTIDE SEQUENCE</scope>
    <source>
        <strain evidence="1">FP105234-sp</strain>
    </source>
</reference>
<protein>
    <submittedName>
        <fullName evidence="1">Uncharacterized protein</fullName>
    </submittedName>
</protein>
<dbReference type="EMBL" id="MU275997">
    <property type="protein sequence ID" value="KAI0044016.1"/>
    <property type="molecule type" value="Genomic_DNA"/>
</dbReference>
<organism evidence="1 2">
    <name type="scientific">Auriscalpium vulgare</name>
    <dbReference type="NCBI Taxonomy" id="40419"/>
    <lineage>
        <taxon>Eukaryota</taxon>
        <taxon>Fungi</taxon>
        <taxon>Dikarya</taxon>
        <taxon>Basidiomycota</taxon>
        <taxon>Agaricomycotina</taxon>
        <taxon>Agaricomycetes</taxon>
        <taxon>Russulales</taxon>
        <taxon>Auriscalpiaceae</taxon>
        <taxon>Auriscalpium</taxon>
    </lineage>
</organism>
<evidence type="ECO:0000313" key="2">
    <source>
        <dbReference type="Proteomes" id="UP000814033"/>
    </source>
</evidence>
<dbReference type="Proteomes" id="UP000814033">
    <property type="component" value="Unassembled WGS sequence"/>
</dbReference>
<sequence length="199" mass="21502">MAALALLSAFHAPQSRHFLPHNDYELHPVGAQAHAAPQHNGFEAFSHRHGHARGHRQTRSPSPASVTASWRVHAPAEPSHAHTPSEDWRAHSHSRVPHTVSPATAVVPLPKDVRSASPAPAVYSATELLRLASSPLVGLSDESQAVVEDLVAHHVWRRGPRSASSSRSPSRNSRSRSRKPSPNSKRTSISSFTDGESSN</sequence>
<keyword evidence="2" id="KW-1185">Reference proteome</keyword>